<keyword evidence="1" id="KW-0614">Plasmid</keyword>
<reference evidence="1 2" key="1">
    <citation type="submission" date="2021-12" db="EMBL/GenBank/DDBJ databases">
        <title>Genome sequencing of bacteria with rrn-lacking chromosome and rrn-plasmid.</title>
        <authorList>
            <person name="Anda M."/>
            <person name="Iwasaki W."/>
        </authorList>
    </citation>
    <scope>NUCLEOTIDE SEQUENCE [LARGE SCALE GENOMIC DNA]</scope>
    <source>
        <strain evidence="1 2">NBRC 101262</strain>
        <plasmid evidence="1 2">pPP8</plasmid>
    </source>
</reference>
<accession>A0ABM7VMX5</accession>
<name>A0ABM7VMX5_9BACT</name>
<keyword evidence="2" id="KW-1185">Reference proteome</keyword>
<proteinExistence type="predicted"/>
<sequence>MPYGQEKDTCKIFKHGIIPQVEKKIAWMFIQAIFERKLLSKDYS</sequence>
<dbReference type="Proteomes" id="UP001354989">
    <property type="component" value="Plasmid pPP8"/>
</dbReference>
<evidence type="ECO:0000313" key="1">
    <source>
        <dbReference type="EMBL" id="BDD02351.1"/>
    </source>
</evidence>
<gene>
    <name evidence="1" type="ORF">PEPS_46310</name>
</gene>
<protein>
    <submittedName>
        <fullName evidence="1">Uncharacterized protein</fullName>
    </submittedName>
</protein>
<geneLocation type="plasmid" evidence="1 2">
    <name>pPP8</name>
</geneLocation>
<organism evidence="1 2">
    <name type="scientific">Persicobacter psychrovividus</name>
    <dbReference type="NCBI Taxonomy" id="387638"/>
    <lineage>
        <taxon>Bacteria</taxon>
        <taxon>Pseudomonadati</taxon>
        <taxon>Bacteroidota</taxon>
        <taxon>Cytophagia</taxon>
        <taxon>Cytophagales</taxon>
        <taxon>Persicobacteraceae</taxon>
        <taxon>Persicobacter</taxon>
    </lineage>
</organism>
<evidence type="ECO:0000313" key="2">
    <source>
        <dbReference type="Proteomes" id="UP001354989"/>
    </source>
</evidence>
<dbReference type="EMBL" id="AP025300">
    <property type="protein sequence ID" value="BDD02351.1"/>
    <property type="molecule type" value="Genomic_DNA"/>
</dbReference>